<evidence type="ECO:0000313" key="5">
    <source>
        <dbReference type="Proteomes" id="UP001333110"/>
    </source>
</evidence>
<evidence type="ECO:0000256" key="1">
    <source>
        <dbReference type="SAM" id="Coils"/>
    </source>
</evidence>
<feature type="coiled-coil region" evidence="1">
    <location>
        <begin position="115"/>
        <end position="149"/>
    </location>
</feature>
<gene>
    <name evidence="4" type="ORF">QYF61_009748</name>
</gene>
<comment type="caution">
    <text evidence="4">The sequence shown here is derived from an EMBL/GenBank/DDBJ whole genome shotgun (WGS) entry which is preliminary data.</text>
</comment>
<proteinExistence type="predicted"/>
<dbReference type="Proteomes" id="UP001333110">
    <property type="component" value="Unassembled WGS sequence"/>
</dbReference>
<evidence type="ECO:0000259" key="3">
    <source>
        <dbReference type="Pfam" id="PF25774"/>
    </source>
</evidence>
<evidence type="ECO:0000313" key="4">
    <source>
        <dbReference type="EMBL" id="KAK4812576.1"/>
    </source>
</evidence>
<dbReference type="Pfam" id="PF25774">
    <property type="entry name" value="CC_CEP250"/>
    <property type="match status" value="1"/>
</dbReference>
<dbReference type="EMBL" id="JAUNZN010000014">
    <property type="protein sequence ID" value="KAK4812576.1"/>
    <property type="molecule type" value="Genomic_DNA"/>
</dbReference>
<sequence length="151" mass="17197">MGGRGSREEESSLGERPSLAKAEETNQQLEDERKAKVEELQRVIAILKQTESGEIEWKEKAQALTLALTKSETANGTLREEIAILQGMVPERGTDRLHHQQAIAEGEQLSWLSEKRLLLQQLEHLQRAVARLEHEKTELKQLNAELKRTLE</sequence>
<keyword evidence="1" id="KW-0175">Coiled coil</keyword>
<protein>
    <recommendedName>
        <fullName evidence="3">CEP250 coiled coil domain-containing protein</fullName>
    </recommendedName>
</protein>
<evidence type="ECO:0000256" key="2">
    <source>
        <dbReference type="SAM" id="MobiDB-lite"/>
    </source>
</evidence>
<name>A0AAN7MVP6_MYCAM</name>
<feature type="compositionally biased region" description="Basic and acidic residues" evidence="2">
    <location>
        <begin position="1"/>
        <end position="10"/>
    </location>
</feature>
<reference evidence="4 5" key="1">
    <citation type="journal article" date="2023" name="J. Hered.">
        <title>Chromosome-level genome of the wood stork (Mycteria americana) provides insight into avian chromosome evolution.</title>
        <authorList>
            <person name="Flamio R. Jr."/>
            <person name="Ramstad K.M."/>
        </authorList>
    </citation>
    <scope>NUCLEOTIDE SEQUENCE [LARGE SCALE GENOMIC DNA]</scope>
    <source>
        <strain evidence="4">JAX WOST 10</strain>
    </source>
</reference>
<feature type="region of interest" description="Disordered" evidence="2">
    <location>
        <begin position="1"/>
        <end position="34"/>
    </location>
</feature>
<dbReference type="InterPro" id="IPR057658">
    <property type="entry name" value="CEP250_CC"/>
</dbReference>
<feature type="domain" description="CEP250 coiled coil" evidence="3">
    <location>
        <begin position="23"/>
        <end position="105"/>
    </location>
</feature>
<dbReference type="AlphaFoldDB" id="A0AAN7MVP6"/>
<accession>A0AAN7MVP6</accession>
<organism evidence="4 5">
    <name type="scientific">Mycteria americana</name>
    <name type="common">Wood stork</name>
    <dbReference type="NCBI Taxonomy" id="33587"/>
    <lineage>
        <taxon>Eukaryota</taxon>
        <taxon>Metazoa</taxon>
        <taxon>Chordata</taxon>
        <taxon>Craniata</taxon>
        <taxon>Vertebrata</taxon>
        <taxon>Euteleostomi</taxon>
        <taxon>Archelosauria</taxon>
        <taxon>Archosauria</taxon>
        <taxon>Dinosauria</taxon>
        <taxon>Saurischia</taxon>
        <taxon>Theropoda</taxon>
        <taxon>Coelurosauria</taxon>
        <taxon>Aves</taxon>
        <taxon>Neognathae</taxon>
        <taxon>Neoaves</taxon>
        <taxon>Aequornithes</taxon>
        <taxon>Ciconiiformes</taxon>
        <taxon>Ciconiidae</taxon>
        <taxon>Mycteria</taxon>
    </lineage>
</organism>
<keyword evidence="5" id="KW-1185">Reference proteome</keyword>